<organism evidence="6 7">
    <name type="scientific">Kipferlia bialata</name>
    <dbReference type="NCBI Taxonomy" id="797122"/>
    <lineage>
        <taxon>Eukaryota</taxon>
        <taxon>Metamonada</taxon>
        <taxon>Carpediemonas-like organisms</taxon>
        <taxon>Kipferlia</taxon>
    </lineage>
</organism>
<keyword evidence="7" id="KW-1185">Reference proteome</keyword>
<evidence type="ECO:0000256" key="3">
    <source>
        <dbReference type="ARBA" id="ARBA00022694"/>
    </source>
</evidence>
<dbReference type="Gene3D" id="3.10.20.30">
    <property type="match status" value="1"/>
</dbReference>
<protein>
    <recommendedName>
        <fullName evidence="5">Ubiquitin-related modifier 1</fullName>
    </recommendedName>
</protein>
<name>A0A9K3GJK5_9EUKA</name>
<evidence type="ECO:0000313" key="7">
    <source>
        <dbReference type="Proteomes" id="UP000265618"/>
    </source>
</evidence>
<dbReference type="OrthoDB" id="10248987at2759"/>
<evidence type="ECO:0000256" key="2">
    <source>
        <dbReference type="ARBA" id="ARBA00022499"/>
    </source>
</evidence>
<sequence>MLESEVFARKDGSVAEGFHADAMRLTSRDASDKIEGLQDGVLVLVNDVDIELLDGHDTRIVSGDRVAYMSLMHGG</sequence>
<keyword evidence="3 5" id="KW-0819">tRNA processing</keyword>
<dbReference type="SUPFAM" id="SSF54285">
    <property type="entry name" value="MoaD/ThiS"/>
    <property type="match status" value="1"/>
</dbReference>
<dbReference type="EMBL" id="BDIP01001887">
    <property type="protein sequence ID" value="GIQ85333.1"/>
    <property type="molecule type" value="Genomic_DNA"/>
</dbReference>
<proteinExistence type="inferred from homology"/>
<comment type="pathway">
    <text evidence="5">tRNA modification; 5-methoxycarbonylmethyl-2-thiouridine-tRNA biosynthesis.</text>
</comment>
<evidence type="ECO:0000313" key="6">
    <source>
        <dbReference type="EMBL" id="GIQ85333.1"/>
    </source>
</evidence>
<keyword evidence="1 5" id="KW-0963">Cytoplasm</keyword>
<dbReference type="InterPro" id="IPR015221">
    <property type="entry name" value="Urm1"/>
</dbReference>
<evidence type="ECO:0000256" key="1">
    <source>
        <dbReference type="ARBA" id="ARBA00022490"/>
    </source>
</evidence>
<keyword evidence="2" id="KW-1017">Isopeptide bond</keyword>
<keyword evidence="4" id="KW-0833">Ubl conjugation pathway</keyword>
<dbReference type="GO" id="GO:0005737">
    <property type="term" value="C:cytoplasm"/>
    <property type="evidence" value="ECO:0007669"/>
    <property type="project" value="UniProtKB-SubCell"/>
</dbReference>
<evidence type="ECO:0000256" key="5">
    <source>
        <dbReference type="RuleBase" id="RU361182"/>
    </source>
</evidence>
<comment type="similarity">
    <text evidence="5">Belongs to the URM1 family.</text>
</comment>
<gene>
    <name evidence="6" type="ORF">KIPB_006980</name>
</gene>
<dbReference type="Pfam" id="PF09138">
    <property type="entry name" value="Urm1"/>
    <property type="match status" value="1"/>
</dbReference>
<accession>A0A9K3GJK5</accession>
<comment type="caution">
    <text evidence="6">The sequence shown here is derived from an EMBL/GenBank/DDBJ whole genome shotgun (WGS) entry which is preliminary data.</text>
</comment>
<evidence type="ECO:0000256" key="4">
    <source>
        <dbReference type="ARBA" id="ARBA00022786"/>
    </source>
</evidence>
<reference evidence="6 7" key="1">
    <citation type="journal article" date="2018" name="PLoS ONE">
        <title>The draft genome of Kipferlia bialata reveals reductive genome evolution in fornicate parasites.</title>
        <authorList>
            <person name="Tanifuji G."/>
            <person name="Takabayashi S."/>
            <person name="Kume K."/>
            <person name="Takagi M."/>
            <person name="Nakayama T."/>
            <person name="Kamikawa R."/>
            <person name="Inagaki Y."/>
            <person name="Hashimoto T."/>
        </authorList>
    </citation>
    <scope>NUCLEOTIDE SEQUENCE [LARGE SCALE GENOMIC DNA]</scope>
    <source>
        <strain evidence="6">NY0173</strain>
    </source>
</reference>
<dbReference type="InterPro" id="IPR016155">
    <property type="entry name" value="Mopterin_synth/thiamin_S_b"/>
</dbReference>
<dbReference type="Proteomes" id="UP000265618">
    <property type="component" value="Unassembled WGS sequence"/>
</dbReference>
<dbReference type="GO" id="GO:0034227">
    <property type="term" value="P:tRNA thio-modification"/>
    <property type="evidence" value="ECO:0007669"/>
    <property type="project" value="InterPro"/>
</dbReference>
<dbReference type="InterPro" id="IPR012675">
    <property type="entry name" value="Beta-grasp_dom_sf"/>
</dbReference>
<dbReference type="AlphaFoldDB" id="A0A9K3GJK5"/>
<comment type="subcellular location">
    <subcellularLocation>
        <location evidence="5">Cytoplasm</location>
    </subcellularLocation>
</comment>